<keyword evidence="1" id="KW-0812">Transmembrane</keyword>
<evidence type="ECO:0000313" key="3">
    <source>
        <dbReference type="Proteomes" id="UP000027015"/>
    </source>
</evidence>
<keyword evidence="1" id="KW-1133">Transmembrane helix</keyword>
<name>A0A067W7V6_9HYPH</name>
<feature type="transmembrane region" description="Helical" evidence="1">
    <location>
        <begin position="88"/>
        <end position="108"/>
    </location>
</feature>
<protein>
    <recommendedName>
        <fullName evidence="4">Major facilitator superfamily (MFS) profile domain-containing protein</fullName>
    </recommendedName>
</protein>
<proteinExistence type="predicted"/>
<organism evidence="2 3">
    <name type="scientific">Bartonella koehlerae C-29</name>
    <dbReference type="NCBI Taxonomy" id="1134510"/>
    <lineage>
        <taxon>Bacteria</taxon>
        <taxon>Pseudomonadati</taxon>
        <taxon>Pseudomonadota</taxon>
        <taxon>Alphaproteobacteria</taxon>
        <taxon>Hyphomicrobiales</taxon>
        <taxon>Bartonellaceae</taxon>
        <taxon>Bartonella</taxon>
    </lineage>
</organism>
<keyword evidence="1" id="KW-0472">Membrane</keyword>
<dbReference type="RefSeq" id="WP_245262467.1">
    <property type="nucleotide sequence ID" value="NZ_CADEAH010000005.1"/>
</dbReference>
<dbReference type="PATRIC" id="fig|1134510.3.peg.513"/>
<keyword evidence="3" id="KW-1185">Reference proteome</keyword>
<dbReference type="SUPFAM" id="SSF103473">
    <property type="entry name" value="MFS general substrate transporter"/>
    <property type="match status" value="1"/>
</dbReference>
<dbReference type="eggNOG" id="COG2814">
    <property type="taxonomic scope" value="Bacteria"/>
</dbReference>
<evidence type="ECO:0000256" key="1">
    <source>
        <dbReference type="SAM" id="Phobius"/>
    </source>
</evidence>
<sequence length="138" mass="15919">MFASNLKERVFLFENRIFLYFTLSGLFATFGNGPNYIILSWLVYNQTSSIRGVPLFMLFLWMSNIIFAPILGVLAYKDNRKMQIVILNFVRGLMIVGWVIQYFGSLAIKIELMFLSALLGVFIFFYMLSAISLIQSII</sequence>
<dbReference type="EMBL" id="AHPL01000004">
    <property type="protein sequence ID" value="KEC55879.1"/>
    <property type="molecule type" value="Genomic_DNA"/>
</dbReference>
<evidence type="ECO:0000313" key="2">
    <source>
        <dbReference type="EMBL" id="KEC55879.1"/>
    </source>
</evidence>
<dbReference type="HOGENOM" id="CLU_1851221_0_0_5"/>
<reference evidence="2 3" key="1">
    <citation type="submission" date="2012-04" db="EMBL/GenBank/DDBJ databases">
        <title>The Genome Sequence of Bartonella koehlerae C-29.</title>
        <authorList>
            <consortium name="The Broad Institute Genome Sequencing Platform"/>
            <consortium name="The Broad Institute Genome Sequencing Center for Infectious Disease"/>
            <person name="Feldgarden M."/>
            <person name="Kirby J."/>
            <person name="Kosoy M."/>
            <person name="Birtles R."/>
            <person name="Probert W.S."/>
            <person name="Chiaraviglio L."/>
            <person name="Walker B."/>
            <person name="Young S.K."/>
            <person name="Zeng Q."/>
            <person name="Gargeya S."/>
            <person name="Fitzgerald M."/>
            <person name="Haas B."/>
            <person name="Abouelleil A."/>
            <person name="Alvarado L."/>
            <person name="Arachchi H.M."/>
            <person name="Berlin A.M."/>
            <person name="Chapman S.B."/>
            <person name="Goldberg J."/>
            <person name="Griggs A."/>
            <person name="Gujja S."/>
            <person name="Hansen M."/>
            <person name="Howarth C."/>
            <person name="Imamovic A."/>
            <person name="Larimer J."/>
            <person name="McCowen C."/>
            <person name="Montmayeur A."/>
            <person name="Murphy C."/>
            <person name="Neiman D."/>
            <person name="Pearson M."/>
            <person name="Priest M."/>
            <person name="Roberts A."/>
            <person name="Saif S."/>
            <person name="Shea T."/>
            <person name="Sisk P."/>
            <person name="Sykes S."/>
            <person name="Wortman J."/>
            <person name="Nusbaum C."/>
            <person name="Birren B."/>
        </authorList>
    </citation>
    <scope>NUCLEOTIDE SEQUENCE [LARGE SCALE GENOMIC DNA]</scope>
    <source>
        <strain evidence="2 3">C-29</strain>
    </source>
</reference>
<dbReference type="InterPro" id="IPR036259">
    <property type="entry name" value="MFS_trans_sf"/>
</dbReference>
<accession>A0A067W7V6</accession>
<feature type="transmembrane region" description="Helical" evidence="1">
    <location>
        <begin position="55"/>
        <end position="76"/>
    </location>
</feature>
<feature type="transmembrane region" description="Helical" evidence="1">
    <location>
        <begin position="114"/>
        <end position="134"/>
    </location>
</feature>
<comment type="caution">
    <text evidence="2">The sequence shown here is derived from an EMBL/GenBank/DDBJ whole genome shotgun (WGS) entry which is preliminary data.</text>
</comment>
<feature type="transmembrane region" description="Helical" evidence="1">
    <location>
        <begin position="17"/>
        <end position="43"/>
    </location>
</feature>
<dbReference type="AlphaFoldDB" id="A0A067W7V6"/>
<gene>
    <name evidence="2" type="ORF">O9A_00434</name>
</gene>
<evidence type="ECO:0008006" key="4">
    <source>
        <dbReference type="Google" id="ProtNLM"/>
    </source>
</evidence>
<dbReference type="Proteomes" id="UP000027015">
    <property type="component" value="Unassembled WGS sequence"/>
</dbReference>
<dbReference type="STRING" id="1134510.O9A_00434"/>